<feature type="chain" id="PRO_5046146797" description="Lipoprotein" evidence="1">
    <location>
        <begin position="22"/>
        <end position="164"/>
    </location>
</feature>
<protein>
    <recommendedName>
        <fullName evidence="4">Lipoprotein</fullName>
    </recommendedName>
</protein>
<evidence type="ECO:0000256" key="1">
    <source>
        <dbReference type="SAM" id="SignalP"/>
    </source>
</evidence>
<name>A0ABR6W9A7_9BACT</name>
<dbReference type="EMBL" id="VFIA01000017">
    <property type="protein sequence ID" value="MBC3792536.1"/>
    <property type="molecule type" value="Genomic_DNA"/>
</dbReference>
<keyword evidence="1" id="KW-0732">Signal</keyword>
<evidence type="ECO:0008006" key="4">
    <source>
        <dbReference type="Google" id="ProtNLM"/>
    </source>
</evidence>
<feature type="signal peptide" evidence="1">
    <location>
        <begin position="1"/>
        <end position="21"/>
    </location>
</feature>
<keyword evidence="3" id="KW-1185">Reference proteome</keyword>
<dbReference type="Proteomes" id="UP000700732">
    <property type="component" value="Unassembled WGS sequence"/>
</dbReference>
<evidence type="ECO:0000313" key="2">
    <source>
        <dbReference type="EMBL" id="MBC3792536.1"/>
    </source>
</evidence>
<organism evidence="2 3">
    <name type="scientific">Spirosoma utsteinense</name>
    <dbReference type="NCBI Taxonomy" id="2585773"/>
    <lineage>
        <taxon>Bacteria</taxon>
        <taxon>Pseudomonadati</taxon>
        <taxon>Bacteroidota</taxon>
        <taxon>Cytophagia</taxon>
        <taxon>Cytophagales</taxon>
        <taxon>Cytophagaceae</taxon>
        <taxon>Spirosoma</taxon>
    </lineage>
</organism>
<comment type="caution">
    <text evidence="2">The sequence shown here is derived from an EMBL/GenBank/DDBJ whole genome shotgun (WGS) entry which is preliminary data.</text>
</comment>
<sequence length="164" mass="17763">MATPYAIRSFRNALLAVVVLASLTTACKKSGIGGGDVDPRDQYVGVYEGGYQASNFLNNSLESKRESGTVTVTITKSEVIGQFYIDMLFNNTSSQKLTAELTDNAFKVIDKQSEPLVYDGTTYTANYTATGQFAEKDFLLNTVAETLQAGQTLSRRGSITATKK</sequence>
<accession>A0ABR6W9A7</accession>
<dbReference type="RefSeq" id="WP_186738309.1">
    <property type="nucleotide sequence ID" value="NZ_VFIA01000017.1"/>
</dbReference>
<gene>
    <name evidence="2" type="ORF">FH603_3050</name>
</gene>
<reference evidence="2 3" key="1">
    <citation type="submission" date="2019-06" db="EMBL/GenBank/DDBJ databases">
        <title>Spirosoma utsteinense sp. nov. isolated from Antarctic ice-free soils.</title>
        <authorList>
            <person name="Tahon G."/>
        </authorList>
    </citation>
    <scope>NUCLEOTIDE SEQUENCE [LARGE SCALE GENOMIC DNA]</scope>
    <source>
        <strain evidence="2 3">LMG 31447</strain>
    </source>
</reference>
<proteinExistence type="predicted"/>
<evidence type="ECO:0000313" key="3">
    <source>
        <dbReference type="Proteomes" id="UP000700732"/>
    </source>
</evidence>